<feature type="transmembrane region" description="Helical" evidence="1">
    <location>
        <begin position="101"/>
        <end position="125"/>
    </location>
</feature>
<feature type="transmembrane region" description="Helical" evidence="1">
    <location>
        <begin position="70"/>
        <end position="89"/>
    </location>
</feature>
<proteinExistence type="predicted"/>
<keyword evidence="1" id="KW-0472">Membrane</keyword>
<keyword evidence="3" id="KW-1185">Reference proteome</keyword>
<organism evidence="2 3">
    <name type="scientific">Aeromicrobium fastidiosum</name>
    <dbReference type="NCBI Taxonomy" id="52699"/>
    <lineage>
        <taxon>Bacteria</taxon>
        <taxon>Bacillati</taxon>
        <taxon>Actinomycetota</taxon>
        <taxon>Actinomycetes</taxon>
        <taxon>Propionibacteriales</taxon>
        <taxon>Nocardioidaceae</taxon>
        <taxon>Aeromicrobium</taxon>
    </lineage>
</organism>
<name>A0A641AUC6_9ACTN</name>
<dbReference type="RefSeq" id="WP_129180940.1">
    <property type="nucleotide sequence ID" value="NZ_JAGIOG010000001.1"/>
</dbReference>
<accession>A0A641AUC6</accession>
<comment type="caution">
    <text evidence="2">The sequence shown here is derived from an EMBL/GenBank/DDBJ whole genome shotgun (WGS) entry which is preliminary data.</text>
</comment>
<feature type="transmembrane region" description="Helical" evidence="1">
    <location>
        <begin position="30"/>
        <end position="49"/>
    </location>
</feature>
<evidence type="ECO:0000256" key="1">
    <source>
        <dbReference type="SAM" id="Phobius"/>
    </source>
</evidence>
<protein>
    <submittedName>
        <fullName evidence="2">Uncharacterized protein</fullName>
    </submittedName>
</protein>
<sequence>MESTEHGDHSECAVSRHPAWPDHSAADRSLVPRIAAGVAVILLVAVGALEMYQGDGVVIVGSHTQGFFQFWLAGLAVLASAVAFIAVLNRAAEAEVWGARFWRPVVTAAAFVVCPILVMLATIVAQVADLGEYTRLSGPRGADEYVVRVGPGLGQWPLQLYRSTGWLRYEELDVPLVMTGSPRTFSDGYYSVRRTDDRLVLEYPPAGGGTYTKAEHVLLPMS</sequence>
<evidence type="ECO:0000313" key="2">
    <source>
        <dbReference type="EMBL" id="KAA1380458.1"/>
    </source>
</evidence>
<dbReference type="AlphaFoldDB" id="A0A641AUC6"/>
<keyword evidence="1" id="KW-0812">Transmembrane</keyword>
<dbReference type="Proteomes" id="UP001515100">
    <property type="component" value="Unassembled WGS sequence"/>
</dbReference>
<evidence type="ECO:0000313" key="3">
    <source>
        <dbReference type="Proteomes" id="UP001515100"/>
    </source>
</evidence>
<gene>
    <name evidence="2" type="ORF">ESP62_004570</name>
</gene>
<reference evidence="2" key="1">
    <citation type="submission" date="2019-09" db="EMBL/GenBank/DDBJ databases">
        <authorList>
            <person name="Li J."/>
        </authorList>
    </citation>
    <scope>NUCLEOTIDE SEQUENCE [LARGE SCALE GENOMIC DNA]</scope>
    <source>
        <strain evidence="2">NRBC 14897</strain>
    </source>
</reference>
<dbReference type="EMBL" id="SDPP02000001">
    <property type="protein sequence ID" value="KAA1380458.1"/>
    <property type="molecule type" value="Genomic_DNA"/>
</dbReference>
<keyword evidence="1" id="KW-1133">Transmembrane helix</keyword>